<gene>
    <name evidence="2" type="ORF">BT96DRAFT_1022089</name>
</gene>
<dbReference type="Proteomes" id="UP000799118">
    <property type="component" value="Unassembled WGS sequence"/>
</dbReference>
<keyword evidence="3" id="KW-1185">Reference proteome</keyword>
<accession>A0A6A4HAX6</accession>
<dbReference type="AlphaFoldDB" id="A0A6A4HAX6"/>
<feature type="transmembrane region" description="Helical" evidence="1">
    <location>
        <begin position="131"/>
        <end position="152"/>
    </location>
</feature>
<dbReference type="OrthoDB" id="3193253at2759"/>
<feature type="transmembrane region" description="Helical" evidence="1">
    <location>
        <begin position="62"/>
        <end position="82"/>
    </location>
</feature>
<dbReference type="EMBL" id="ML769536">
    <property type="protein sequence ID" value="KAE9395201.1"/>
    <property type="molecule type" value="Genomic_DNA"/>
</dbReference>
<feature type="transmembrane region" description="Helical" evidence="1">
    <location>
        <begin position="6"/>
        <end position="24"/>
    </location>
</feature>
<organism evidence="2 3">
    <name type="scientific">Gymnopus androsaceus JB14</name>
    <dbReference type="NCBI Taxonomy" id="1447944"/>
    <lineage>
        <taxon>Eukaryota</taxon>
        <taxon>Fungi</taxon>
        <taxon>Dikarya</taxon>
        <taxon>Basidiomycota</taxon>
        <taxon>Agaricomycotina</taxon>
        <taxon>Agaricomycetes</taxon>
        <taxon>Agaricomycetidae</taxon>
        <taxon>Agaricales</taxon>
        <taxon>Marasmiineae</taxon>
        <taxon>Omphalotaceae</taxon>
        <taxon>Gymnopus</taxon>
    </lineage>
</organism>
<evidence type="ECO:0008006" key="4">
    <source>
        <dbReference type="Google" id="ProtNLM"/>
    </source>
</evidence>
<name>A0A6A4HAX6_9AGAR</name>
<evidence type="ECO:0000313" key="2">
    <source>
        <dbReference type="EMBL" id="KAE9395201.1"/>
    </source>
</evidence>
<proteinExistence type="predicted"/>
<reference evidence="2" key="1">
    <citation type="journal article" date="2019" name="Environ. Microbiol.">
        <title>Fungal ecological strategies reflected in gene transcription - a case study of two litter decomposers.</title>
        <authorList>
            <person name="Barbi F."/>
            <person name="Kohler A."/>
            <person name="Barry K."/>
            <person name="Baskaran P."/>
            <person name="Daum C."/>
            <person name="Fauchery L."/>
            <person name="Ihrmark K."/>
            <person name="Kuo A."/>
            <person name="LaButti K."/>
            <person name="Lipzen A."/>
            <person name="Morin E."/>
            <person name="Grigoriev I.V."/>
            <person name="Henrissat B."/>
            <person name="Lindahl B."/>
            <person name="Martin F."/>
        </authorList>
    </citation>
    <scope>NUCLEOTIDE SEQUENCE</scope>
    <source>
        <strain evidence="2">JB14</strain>
    </source>
</reference>
<evidence type="ECO:0000313" key="3">
    <source>
        <dbReference type="Proteomes" id="UP000799118"/>
    </source>
</evidence>
<sequence>MLNRYLSPAIIIITLFAYFSDSWSSKRCIRYGSMETFQTLITTSLAQVFLTLRVYALCNKKYVCVVAGIIAALQWGIAIFVMSQSSSGTDQVAVLLPLHPPPVPLPELPDTDPFHVCLFISTLTLVPWVEAFVWLSLSFDALAFLAIIFITVKAASLHPLMHIMKVIQRDGIIYFFILFSSNFIWIMLLLHAKRPALQFIHNKPTMIVSCIMINRITLNLKRASYNCKIIEWSIKTFEDMPQAVPSRGFW</sequence>
<evidence type="ECO:0000256" key="1">
    <source>
        <dbReference type="SAM" id="Phobius"/>
    </source>
</evidence>
<keyword evidence="1" id="KW-0472">Membrane</keyword>
<feature type="transmembrane region" description="Helical" evidence="1">
    <location>
        <begin position="172"/>
        <end position="192"/>
    </location>
</feature>
<keyword evidence="1" id="KW-1133">Transmembrane helix</keyword>
<protein>
    <recommendedName>
        <fullName evidence="4">Chitin synthase export chaperone</fullName>
    </recommendedName>
</protein>
<keyword evidence="1" id="KW-0812">Transmembrane</keyword>